<feature type="domain" description="Pru" evidence="7">
    <location>
        <begin position="1"/>
        <end position="76"/>
    </location>
</feature>
<dbReference type="InterPro" id="IPR044868">
    <property type="entry name" value="Rpn13/ADRM1_Pru"/>
</dbReference>
<accession>A0A2D3VHS6</accession>
<keyword evidence="9" id="KW-1185">Reference proteome</keyword>
<dbReference type="InterPro" id="IPR006773">
    <property type="entry name" value="Rpn13/ADRM1"/>
</dbReference>
<keyword evidence="4" id="KW-0647">Proteasome</keyword>
<dbReference type="GeneID" id="35603520"/>
<dbReference type="GO" id="GO:0061133">
    <property type="term" value="F:endopeptidase activator activity"/>
    <property type="evidence" value="ECO:0007669"/>
    <property type="project" value="TreeGrafter"/>
</dbReference>
<dbReference type="PANTHER" id="PTHR12225:SF0">
    <property type="entry name" value="PROTEASOMAL UBIQUITIN RECEPTOR ADRM1"/>
    <property type="match status" value="1"/>
</dbReference>
<protein>
    <submittedName>
        <fullName evidence="8">Related to oocyte membrane protein</fullName>
    </submittedName>
</protein>
<dbReference type="GO" id="GO:0005634">
    <property type="term" value="C:nucleus"/>
    <property type="evidence" value="ECO:0007669"/>
    <property type="project" value="UniProtKB-SubCell"/>
</dbReference>
<sequence length="332" mass="35184">MFPSDGHFYPLVKEQGAEELHSPTNGRIFVLKFTSSSQKYFFWMQSKSQSREGHNSWFSQRDQRLGQIVEALLQGDDVDVQGEIEDMARGGGGDDAGPDGDGDLMDLDGGPGLERRETGGAGQDATGGDPRLEGESSREGGADGGRAKQGQQDSDTSAIVQNFLKSLKGGPSHQQQPNQQQRADRPFTTLPDLLPSSTTTAFISTATPSQIDNLCSLLPPELFVLAQESSTSDSAAEVTPTAGQAAIESLSLQQKKSIITRVLRSPQLQQSLASLTVALRDGGLPMIGEALGLEVENGGMIKHGSMPLGGGDAVEAFVKGVKKTVENEGGKK</sequence>
<dbReference type="OrthoDB" id="340431at2759"/>
<dbReference type="EMBL" id="FJUY01000014">
    <property type="protein sequence ID" value="CZT22719.1"/>
    <property type="molecule type" value="Genomic_DNA"/>
</dbReference>
<gene>
    <name evidence="8" type="ORF">RCC_08424</name>
</gene>
<name>A0A2D3VHS6_9PEZI</name>
<evidence type="ECO:0000256" key="1">
    <source>
        <dbReference type="ARBA" id="ARBA00004123"/>
    </source>
</evidence>
<evidence type="ECO:0000256" key="5">
    <source>
        <dbReference type="ARBA" id="ARBA00023242"/>
    </source>
</evidence>
<evidence type="ECO:0000259" key="7">
    <source>
        <dbReference type="PROSITE" id="PS51917"/>
    </source>
</evidence>
<feature type="compositionally biased region" description="Acidic residues" evidence="6">
    <location>
        <begin position="96"/>
        <end position="106"/>
    </location>
</feature>
<dbReference type="PROSITE" id="PS51917">
    <property type="entry name" value="PRU"/>
    <property type="match status" value="1"/>
</dbReference>
<dbReference type="STRING" id="112498.A0A2D3VHS6"/>
<dbReference type="InterPro" id="IPR038108">
    <property type="entry name" value="RPN13_DEUBAD_sf"/>
</dbReference>
<dbReference type="GO" id="GO:0008541">
    <property type="term" value="C:proteasome regulatory particle, lid subcomplex"/>
    <property type="evidence" value="ECO:0007669"/>
    <property type="project" value="TreeGrafter"/>
</dbReference>
<evidence type="ECO:0000256" key="3">
    <source>
        <dbReference type="ARBA" id="ARBA00022490"/>
    </source>
</evidence>
<comment type="subcellular location">
    <subcellularLocation>
        <location evidence="2">Cytoplasm</location>
    </subcellularLocation>
    <subcellularLocation>
        <location evidence="1">Nucleus</location>
    </subcellularLocation>
</comment>
<evidence type="ECO:0000313" key="9">
    <source>
        <dbReference type="Proteomes" id="UP000225277"/>
    </source>
</evidence>
<dbReference type="RefSeq" id="XP_023629443.1">
    <property type="nucleotide sequence ID" value="XM_023773675.1"/>
</dbReference>
<proteinExistence type="predicted"/>
<feature type="region of interest" description="Disordered" evidence="6">
    <location>
        <begin position="85"/>
        <end position="155"/>
    </location>
</feature>
<dbReference type="Gene3D" id="1.10.2020.20">
    <property type="match status" value="1"/>
</dbReference>
<dbReference type="Gene3D" id="2.30.29.70">
    <property type="entry name" value="Proteasomal ubiquitin receptor Rpn13/ADRM1"/>
    <property type="match status" value="1"/>
</dbReference>
<feature type="region of interest" description="Disordered" evidence="6">
    <location>
        <begin position="167"/>
        <end position="192"/>
    </location>
</feature>
<keyword evidence="3" id="KW-0963">Cytoplasm</keyword>
<reference evidence="8 9" key="1">
    <citation type="submission" date="2016-03" db="EMBL/GenBank/DDBJ databases">
        <authorList>
            <person name="Ploux O."/>
        </authorList>
    </citation>
    <scope>NUCLEOTIDE SEQUENCE [LARGE SCALE GENOMIC DNA]</scope>
    <source>
        <strain evidence="8 9">URUG2</strain>
    </source>
</reference>
<evidence type="ECO:0000313" key="8">
    <source>
        <dbReference type="EMBL" id="CZT22719.1"/>
    </source>
</evidence>
<evidence type="ECO:0000256" key="2">
    <source>
        <dbReference type="ARBA" id="ARBA00004496"/>
    </source>
</evidence>
<dbReference type="InterPro" id="IPR038633">
    <property type="entry name" value="Rpn13/ADRM1_Pru_sf"/>
</dbReference>
<dbReference type="Pfam" id="PF04683">
    <property type="entry name" value="Rpn13_ADRM1_Pru"/>
    <property type="match status" value="1"/>
</dbReference>
<organism evidence="8 9">
    <name type="scientific">Ramularia collo-cygni</name>
    <dbReference type="NCBI Taxonomy" id="112498"/>
    <lineage>
        <taxon>Eukaryota</taxon>
        <taxon>Fungi</taxon>
        <taxon>Dikarya</taxon>
        <taxon>Ascomycota</taxon>
        <taxon>Pezizomycotina</taxon>
        <taxon>Dothideomycetes</taxon>
        <taxon>Dothideomycetidae</taxon>
        <taxon>Mycosphaerellales</taxon>
        <taxon>Mycosphaerellaceae</taxon>
        <taxon>Ramularia</taxon>
    </lineage>
</organism>
<keyword evidence="5" id="KW-0539">Nucleus</keyword>
<dbReference type="AlphaFoldDB" id="A0A2D3VHS6"/>
<dbReference type="Proteomes" id="UP000225277">
    <property type="component" value="Unassembled WGS sequence"/>
</dbReference>
<dbReference type="PANTHER" id="PTHR12225">
    <property type="entry name" value="ADHESION REGULATING MOLECULE 1 110 KDA CELL MEMBRANE GLYCOPROTEIN"/>
    <property type="match status" value="1"/>
</dbReference>
<feature type="compositionally biased region" description="Basic and acidic residues" evidence="6">
    <location>
        <begin position="130"/>
        <end position="141"/>
    </location>
</feature>
<dbReference type="GO" id="GO:0005737">
    <property type="term" value="C:cytoplasm"/>
    <property type="evidence" value="ECO:0007669"/>
    <property type="project" value="UniProtKB-SubCell"/>
</dbReference>
<dbReference type="GO" id="GO:0070628">
    <property type="term" value="F:proteasome binding"/>
    <property type="evidence" value="ECO:0007669"/>
    <property type="project" value="TreeGrafter"/>
</dbReference>
<evidence type="ECO:0000256" key="4">
    <source>
        <dbReference type="ARBA" id="ARBA00022942"/>
    </source>
</evidence>
<evidence type="ECO:0000256" key="6">
    <source>
        <dbReference type="SAM" id="MobiDB-lite"/>
    </source>
</evidence>